<evidence type="ECO:0000256" key="4">
    <source>
        <dbReference type="ARBA" id="ARBA00022771"/>
    </source>
</evidence>
<keyword evidence="5" id="KW-0862">Zinc</keyword>
<reference evidence="10" key="1">
    <citation type="submission" date="2025-08" db="UniProtKB">
        <authorList>
            <consortium name="RefSeq"/>
        </authorList>
    </citation>
    <scope>IDENTIFICATION</scope>
</reference>
<organism evidence="9 10">
    <name type="scientific">Galeopterus variegatus</name>
    <name type="common">Malayan flying lemur</name>
    <name type="synonym">Cynocephalus variegatus</name>
    <dbReference type="NCBI Taxonomy" id="482537"/>
    <lineage>
        <taxon>Eukaryota</taxon>
        <taxon>Metazoa</taxon>
        <taxon>Chordata</taxon>
        <taxon>Craniata</taxon>
        <taxon>Vertebrata</taxon>
        <taxon>Euteleostomi</taxon>
        <taxon>Mammalia</taxon>
        <taxon>Eutheria</taxon>
        <taxon>Euarchontoglires</taxon>
        <taxon>Dermoptera</taxon>
        <taxon>Cynocephalidae</taxon>
        <taxon>Galeopterus</taxon>
    </lineage>
</organism>
<sequence length="89" mass="10665">MVLDIETWEQTFQELMQQEIPWAKWTLMLDRTLQPGCVARGWKQYQQRAFGRFRCSSCQRSWASAQVHVLFHTYWEDGRARGQIVPRGF</sequence>
<dbReference type="InterPro" id="IPR026096">
    <property type="entry name" value="R-trans_p"/>
</dbReference>
<evidence type="ECO:0000256" key="2">
    <source>
        <dbReference type="ARBA" id="ARBA00022692"/>
    </source>
</evidence>
<evidence type="ECO:0000256" key="1">
    <source>
        <dbReference type="ARBA" id="ARBA00004167"/>
    </source>
</evidence>
<dbReference type="PANTHER" id="PTHR14402">
    <property type="entry name" value="RECEPTOR TRANSPORTING PROTEIN"/>
    <property type="match status" value="1"/>
</dbReference>
<gene>
    <name evidence="10" type="primary">RTP4</name>
</gene>
<dbReference type="Proteomes" id="UP000694923">
    <property type="component" value="Unplaced"/>
</dbReference>
<evidence type="ECO:0000256" key="6">
    <source>
        <dbReference type="ARBA" id="ARBA00022989"/>
    </source>
</evidence>
<name>A0ABM0S9B3_GALVR</name>
<dbReference type="RefSeq" id="XP_008589454.1">
    <property type="nucleotide sequence ID" value="XM_008591232.1"/>
</dbReference>
<keyword evidence="9" id="KW-1185">Reference proteome</keyword>
<protein>
    <submittedName>
        <fullName evidence="10">Receptor-transporting protein 4 isoform X2</fullName>
    </submittedName>
</protein>
<keyword evidence="3" id="KW-0479">Metal-binding</keyword>
<feature type="domain" description="3CxxC-type" evidence="8">
    <location>
        <begin position="48"/>
        <end position="80"/>
    </location>
</feature>
<evidence type="ECO:0000313" key="9">
    <source>
        <dbReference type="Proteomes" id="UP000694923"/>
    </source>
</evidence>
<comment type="subcellular location">
    <subcellularLocation>
        <location evidence="1">Membrane</location>
        <topology evidence="1">Single-pass membrane protein</topology>
    </subcellularLocation>
</comment>
<evidence type="ECO:0000256" key="7">
    <source>
        <dbReference type="ARBA" id="ARBA00023136"/>
    </source>
</evidence>
<proteinExistence type="predicted"/>
<keyword evidence="4" id="KW-0863">Zinc-finger</keyword>
<evidence type="ECO:0000256" key="3">
    <source>
        <dbReference type="ARBA" id="ARBA00022723"/>
    </source>
</evidence>
<keyword evidence="6" id="KW-1133">Transmembrane helix</keyword>
<dbReference type="GeneID" id="103606679"/>
<dbReference type="InterPro" id="IPR027377">
    <property type="entry name" value="ZAR1/RTP1-5-like_Znf-3CxxC"/>
</dbReference>
<accession>A0ABM0S9B3</accession>
<evidence type="ECO:0000259" key="8">
    <source>
        <dbReference type="Pfam" id="PF13695"/>
    </source>
</evidence>
<evidence type="ECO:0000256" key="5">
    <source>
        <dbReference type="ARBA" id="ARBA00022833"/>
    </source>
</evidence>
<dbReference type="PANTHER" id="PTHR14402:SF8">
    <property type="entry name" value="RECEPTOR-TRANSPORTING PROTEIN 4"/>
    <property type="match status" value="1"/>
</dbReference>
<dbReference type="Pfam" id="PF13695">
    <property type="entry name" value="Zn_ribbon_3CxxC"/>
    <property type="match status" value="1"/>
</dbReference>
<evidence type="ECO:0000313" key="10">
    <source>
        <dbReference type="RefSeq" id="XP_008589454.1"/>
    </source>
</evidence>
<keyword evidence="10" id="KW-0675">Receptor</keyword>
<keyword evidence="7" id="KW-0472">Membrane</keyword>
<keyword evidence="2" id="KW-0812">Transmembrane</keyword>